<evidence type="ECO:0000313" key="11">
    <source>
        <dbReference type="EMBL" id="WAJ69015.1"/>
    </source>
</evidence>
<evidence type="ECO:0000259" key="10">
    <source>
        <dbReference type="Pfam" id="PF09976"/>
    </source>
</evidence>
<dbReference type="EMBL" id="CP109965">
    <property type="protein sequence ID" value="WAJ69015.1"/>
    <property type="molecule type" value="Genomic_DNA"/>
</dbReference>
<comment type="subcellular location">
    <subcellularLocation>
        <location evidence="1">Cell membrane</location>
        <topology evidence="1">Single-pass type II membrane protein</topology>
    </subcellularLocation>
</comment>
<keyword evidence="12" id="KW-1185">Reference proteome</keyword>
<dbReference type="Gene3D" id="1.25.40.10">
    <property type="entry name" value="Tetratricopeptide repeat domain"/>
    <property type="match status" value="1"/>
</dbReference>
<keyword evidence="3 9" id="KW-0812">Transmembrane</keyword>
<evidence type="ECO:0000256" key="5">
    <source>
        <dbReference type="ARBA" id="ARBA00023136"/>
    </source>
</evidence>
<evidence type="ECO:0000256" key="1">
    <source>
        <dbReference type="ARBA" id="ARBA00004401"/>
    </source>
</evidence>
<dbReference type="InterPro" id="IPR026039">
    <property type="entry name" value="YfgM"/>
</dbReference>
<proteinExistence type="inferred from homology"/>
<feature type="domain" description="Ancillary SecYEG translocon subunit/Cell division coordinator CpoB TPR" evidence="10">
    <location>
        <begin position="15"/>
        <end position="203"/>
    </location>
</feature>
<dbReference type="Proteomes" id="UP001163726">
    <property type="component" value="Chromosome"/>
</dbReference>
<evidence type="ECO:0000256" key="2">
    <source>
        <dbReference type="ARBA" id="ARBA00022475"/>
    </source>
</evidence>
<evidence type="ECO:0000256" key="6">
    <source>
        <dbReference type="ARBA" id="ARBA00023186"/>
    </source>
</evidence>
<accession>A0ABY7AI72</accession>
<organism evidence="11 12">
    <name type="scientific">Catenovulum adriaticum</name>
    <dbReference type="NCBI Taxonomy" id="2984846"/>
    <lineage>
        <taxon>Bacteria</taxon>
        <taxon>Pseudomonadati</taxon>
        <taxon>Pseudomonadota</taxon>
        <taxon>Gammaproteobacteria</taxon>
        <taxon>Alteromonadales</taxon>
        <taxon>Alteromonadaceae</taxon>
        <taxon>Catenovulum</taxon>
    </lineage>
</organism>
<dbReference type="RefSeq" id="WP_268073128.1">
    <property type="nucleotide sequence ID" value="NZ_CP109965.1"/>
</dbReference>
<keyword evidence="4 9" id="KW-1133">Transmembrane helix</keyword>
<reference evidence="11" key="1">
    <citation type="submission" date="2022-10" db="EMBL/GenBank/DDBJ databases">
        <title>Catenovulum adriacola sp. nov. isolated in the Harbour of Susak.</title>
        <authorList>
            <person name="Schoch T."/>
            <person name="Reich S.J."/>
            <person name="Stoeferle S."/>
            <person name="Flaiz M."/>
            <person name="Kazda M."/>
            <person name="Riedel C.U."/>
            <person name="Duerre P."/>
        </authorList>
    </citation>
    <scope>NUCLEOTIDE SEQUENCE</scope>
    <source>
        <strain evidence="11">TS8</strain>
    </source>
</reference>
<evidence type="ECO:0000256" key="4">
    <source>
        <dbReference type="ARBA" id="ARBA00022989"/>
    </source>
</evidence>
<dbReference type="Pfam" id="PF09976">
    <property type="entry name" value="TPR_21"/>
    <property type="match status" value="1"/>
</dbReference>
<evidence type="ECO:0000256" key="8">
    <source>
        <dbReference type="ARBA" id="ARBA00024235"/>
    </source>
</evidence>
<keyword evidence="5 9" id="KW-0472">Membrane</keyword>
<keyword evidence="2" id="KW-1003">Cell membrane</keyword>
<evidence type="ECO:0000256" key="3">
    <source>
        <dbReference type="ARBA" id="ARBA00022692"/>
    </source>
</evidence>
<dbReference type="InterPro" id="IPR018704">
    <property type="entry name" value="SecYEG/CpoB_TPR"/>
</dbReference>
<feature type="transmembrane region" description="Helical" evidence="9">
    <location>
        <begin position="21"/>
        <end position="42"/>
    </location>
</feature>
<keyword evidence="6" id="KW-0143">Chaperone</keyword>
<dbReference type="SUPFAM" id="SSF48452">
    <property type="entry name" value="TPR-like"/>
    <property type="match status" value="1"/>
</dbReference>
<protein>
    <recommendedName>
        <fullName evidence="8">Ancillary SecYEG translocon subunit</fullName>
    </recommendedName>
</protein>
<evidence type="ECO:0000313" key="12">
    <source>
        <dbReference type="Proteomes" id="UP001163726"/>
    </source>
</evidence>
<sequence>MEIYSTEEQQVEAIKSFWSKYGNAIIGGVVVGLASIYGWNWYQSNQKAEQEAQSLAYQDATENLSVANSEQVQTFIESEADSGYASLAALQLAKSFVEAGELTQASTQLKWVADNSNDPALIDLATYRLARVLIASGDSEQALALVQQPETTAFTAQFSELKGDILLEKGDESGARSAYQTAADNDGLAGNPGLKMKLDNLAQDNGTVSL</sequence>
<dbReference type="PIRSF" id="PIRSF006170">
    <property type="entry name" value="YfgM"/>
    <property type="match status" value="1"/>
</dbReference>
<evidence type="ECO:0000256" key="9">
    <source>
        <dbReference type="SAM" id="Phobius"/>
    </source>
</evidence>
<dbReference type="InterPro" id="IPR011990">
    <property type="entry name" value="TPR-like_helical_dom_sf"/>
</dbReference>
<evidence type="ECO:0000256" key="7">
    <source>
        <dbReference type="ARBA" id="ARBA00024197"/>
    </source>
</evidence>
<gene>
    <name evidence="11" type="ORF">OLW01_07370</name>
</gene>
<dbReference type="PANTHER" id="PTHR38035">
    <property type="entry name" value="UPF0070 PROTEIN YFGM"/>
    <property type="match status" value="1"/>
</dbReference>
<dbReference type="PANTHER" id="PTHR38035:SF1">
    <property type="entry name" value="ANCILLARY SECYEG TRANSLOCON SUBUNIT"/>
    <property type="match status" value="1"/>
</dbReference>
<comment type="similarity">
    <text evidence="7">Belongs to the YfgM family.</text>
</comment>
<name>A0ABY7AI72_9ALTE</name>